<dbReference type="EMBL" id="JAGYWB010000003">
    <property type="protein sequence ID" value="KAI0527262.1"/>
    <property type="molecule type" value="Genomic_DNA"/>
</dbReference>
<dbReference type="InterPro" id="IPR054722">
    <property type="entry name" value="PolX-like_BBD"/>
</dbReference>
<dbReference type="OrthoDB" id="1749397at2759"/>
<dbReference type="Proteomes" id="UP000829196">
    <property type="component" value="Unassembled WGS sequence"/>
</dbReference>
<evidence type="ECO:0000313" key="2">
    <source>
        <dbReference type="EMBL" id="KAI0527262.1"/>
    </source>
</evidence>
<feature type="domain" description="Retrovirus-related Pol polyprotein from transposon TNT 1-94-like beta-barrel" evidence="1">
    <location>
        <begin position="13"/>
        <end position="91"/>
    </location>
</feature>
<keyword evidence="3" id="KW-1185">Reference proteome</keyword>
<gene>
    <name evidence="2" type="ORF">KFK09_002861</name>
</gene>
<dbReference type="AlphaFoldDB" id="A0A8T3C831"/>
<reference evidence="2" key="1">
    <citation type="journal article" date="2022" name="Front. Genet.">
        <title>Chromosome-Scale Assembly of the Dendrobium nobile Genome Provides Insights Into the Molecular Mechanism of the Biosynthesis of the Medicinal Active Ingredient of Dendrobium.</title>
        <authorList>
            <person name="Xu Q."/>
            <person name="Niu S.-C."/>
            <person name="Li K.-L."/>
            <person name="Zheng P.-J."/>
            <person name="Zhang X.-J."/>
            <person name="Jia Y."/>
            <person name="Liu Y."/>
            <person name="Niu Y.-X."/>
            <person name="Yu L.-H."/>
            <person name="Chen D.-F."/>
            <person name="Zhang G.-Q."/>
        </authorList>
    </citation>
    <scope>NUCLEOTIDE SEQUENCE</scope>
    <source>
        <tissue evidence="2">Leaf</tissue>
    </source>
</reference>
<proteinExistence type="predicted"/>
<evidence type="ECO:0000259" key="1">
    <source>
        <dbReference type="Pfam" id="PF22936"/>
    </source>
</evidence>
<sequence>MLIASTQRSNLDWILDSGALSHLANNINNIFHPSDYQGTDTVTVGDGRHLPIAHTGPDLLPTPTRKLLLHNLLHLPQLSYNLLSVSNLAKENNIYILFDASSFQINDRTTNSVILSSPCHDGIYSISPNSTRPQHVIALSATIPDSFHWHHRLGHPH</sequence>
<organism evidence="2 3">
    <name type="scientific">Dendrobium nobile</name>
    <name type="common">Orchid</name>
    <dbReference type="NCBI Taxonomy" id="94219"/>
    <lineage>
        <taxon>Eukaryota</taxon>
        <taxon>Viridiplantae</taxon>
        <taxon>Streptophyta</taxon>
        <taxon>Embryophyta</taxon>
        <taxon>Tracheophyta</taxon>
        <taxon>Spermatophyta</taxon>
        <taxon>Magnoliopsida</taxon>
        <taxon>Liliopsida</taxon>
        <taxon>Asparagales</taxon>
        <taxon>Orchidaceae</taxon>
        <taxon>Epidendroideae</taxon>
        <taxon>Malaxideae</taxon>
        <taxon>Dendrobiinae</taxon>
        <taxon>Dendrobium</taxon>
    </lineage>
</organism>
<dbReference type="Pfam" id="PF22936">
    <property type="entry name" value="Pol_BBD"/>
    <property type="match status" value="1"/>
</dbReference>
<accession>A0A8T3C831</accession>
<evidence type="ECO:0000313" key="3">
    <source>
        <dbReference type="Proteomes" id="UP000829196"/>
    </source>
</evidence>
<protein>
    <recommendedName>
        <fullName evidence="1">Retrovirus-related Pol polyprotein from transposon TNT 1-94-like beta-barrel domain-containing protein</fullName>
    </recommendedName>
</protein>
<name>A0A8T3C831_DENNO</name>
<comment type="caution">
    <text evidence="2">The sequence shown here is derived from an EMBL/GenBank/DDBJ whole genome shotgun (WGS) entry which is preliminary data.</text>
</comment>